<evidence type="ECO:0000313" key="3">
    <source>
        <dbReference type="Proteomes" id="UP000712673"/>
    </source>
</evidence>
<dbReference type="AlphaFoldDB" id="A0A937VYV9"/>
<gene>
    <name evidence="2" type="ORF">FJZ47_04625</name>
</gene>
<dbReference type="Gene3D" id="1.20.1290.10">
    <property type="entry name" value="AhpD-like"/>
    <property type="match status" value="1"/>
</dbReference>
<dbReference type="InterPro" id="IPR003779">
    <property type="entry name" value="CMD-like"/>
</dbReference>
<evidence type="ECO:0000259" key="1">
    <source>
        <dbReference type="Pfam" id="PF02627"/>
    </source>
</evidence>
<dbReference type="PANTHER" id="PTHR33930">
    <property type="entry name" value="ALKYL HYDROPEROXIDE REDUCTASE AHPD"/>
    <property type="match status" value="1"/>
</dbReference>
<comment type="caution">
    <text evidence="2">The sequence shown here is derived from an EMBL/GenBank/DDBJ whole genome shotgun (WGS) entry which is preliminary data.</text>
</comment>
<dbReference type="GO" id="GO:0051920">
    <property type="term" value="F:peroxiredoxin activity"/>
    <property type="evidence" value="ECO:0007669"/>
    <property type="project" value="InterPro"/>
</dbReference>
<dbReference type="EMBL" id="VGLS01000091">
    <property type="protein sequence ID" value="MBM3223073.1"/>
    <property type="molecule type" value="Genomic_DNA"/>
</dbReference>
<dbReference type="InterPro" id="IPR029032">
    <property type="entry name" value="AhpD-like"/>
</dbReference>
<accession>A0A937VYV9</accession>
<reference evidence="2" key="1">
    <citation type="submission" date="2019-03" db="EMBL/GenBank/DDBJ databases">
        <title>Lake Tanganyika Metagenome-Assembled Genomes (MAGs).</title>
        <authorList>
            <person name="Tran P."/>
        </authorList>
    </citation>
    <scope>NUCLEOTIDE SEQUENCE</scope>
    <source>
        <strain evidence="2">K_DeepCast_65m_m2_066</strain>
    </source>
</reference>
<dbReference type="SUPFAM" id="SSF69118">
    <property type="entry name" value="AhpD-like"/>
    <property type="match status" value="1"/>
</dbReference>
<dbReference type="PANTHER" id="PTHR33930:SF2">
    <property type="entry name" value="BLR3452 PROTEIN"/>
    <property type="match status" value="1"/>
</dbReference>
<sequence>MSEQATNATTSLAQQTSPYGYAYWEWVAREDPEYAKARIPLSELSVGEGKALAIKYREMVIIGILTFRGASQEGILAHMRRAIQHGASKRELLEAMESAAVPGGGPTFATGVRALMQLDAEGAFKNG</sequence>
<name>A0A937VYV9_UNCTE</name>
<dbReference type="Pfam" id="PF02627">
    <property type="entry name" value="CMD"/>
    <property type="match status" value="1"/>
</dbReference>
<organism evidence="2 3">
    <name type="scientific">Tectimicrobiota bacterium</name>
    <dbReference type="NCBI Taxonomy" id="2528274"/>
    <lineage>
        <taxon>Bacteria</taxon>
        <taxon>Pseudomonadati</taxon>
        <taxon>Nitrospinota/Tectimicrobiota group</taxon>
        <taxon>Candidatus Tectimicrobiota</taxon>
    </lineage>
</organism>
<feature type="domain" description="Carboxymuconolactone decarboxylase-like" evidence="1">
    <location>
        <begin position="32"/>
        <end position="115"/>
    </location>
</feature>
<protein>
    <submittedName>
        <fullName evidence="2">Carboxymuconolactone decarboxylase family protein</fullName>
    </submittedName>
</protein>
<proteinExistence type="predicted"/>
<evidence type="ECO:0000313" key="2">
    <source>
        <dbReference type="EMBL" id="MBM3223073.1"/>
    </source>
</evidence>
<dbReference type="Proteomes" id="UP000712673">
    <property type="component" value="Unassembled WGS sequence"/>
</dbReference>